<keyword evidence="1" id="KW-0732">Signal</keyword>
<organism evidence="2 3">
    <name type="scientific">Cohnella silvisoli</name>
    <dbReference type="NCBI Taxonomy" id="2873699"/>
    <lineage>
        <taxon>Bacteria</taxon>
        <taxon>Bacillati</taxon>
        <taxon>Bacillota</taxon>
        <taxon>Bacilli</taxon>
        <taxon>Bacillales</taxon>
        <taxon>Paenibacillaceae</taxon>
        <taxon>Cohnella</taxon>
    </lineage>
</organism>
<dbReference type="Gene3D" id="3.20.20.80">
    <property type="entry name" value="Glycosidases"/>
    <property type="match status" value="1"/>
</dbReference>
<feature type="chain" id="PRO_5046474799" evidence="1">
    <location>
        <begin position="29"/>
        <end position="1147"/>
    </location>
</feature>
<feature type="signal peptide" evidence="1">
    <location>
        <begin position="1"/>
        <end position="28"/>
    </location>
</feature>
<evidence type="ECO:0000256" key="1">
    <source>
        <dbReference type="SAM" id="SignalP"/>
    </source>
</evidence>
<reference evidence="2 3" key="1">
    <citation type="journal article" date="2023" name="Genome Announc.">
        <title>Pan-Genome Analyses of the Genus Cohnella and Proposal of the Novel Species Cohnella silvisoli sp. nov., Isolated from Forest Soil.</title>
        <authorList>
            <person name="Wang C."/>
            <person name="Mao L."/>
            <person name="Bao G."/>
            <person name="Zhu H."/>
        </authorList>
    </citation>
    <scope>NUCLEOTIDE SEQUENCE [LARGE SCALE GENOMIC DNA]</scope>
    <source>
        <strain evidence="2 3">NL03-T5-1</strain>
    </source>
</reference>
<proteinExistence type="predicted"/>
<comment type="caution">
    <text evidence="2">The sequence shown here is derived from an EMBL/GenBank/DDBJ whole genome shotgun (WGS) entry which is preliminary data.</text>
</comment>
<sequence>MKKLKNRVIVALFTVVFVFSSTSTTAFAEQFLIGVYVPPPTGLINSTQYDYLSQAKVNWIYSGLGYSTAEMQTMLSLSDARNMRVAAGDSDFFDLGNAMDSHIDTLANRYKGYAATGGYVGRDEPNASMLRGYAHAYNRLLADDPDRSPYMNLLPTYSSDDQLGIGLNQSVAQQYTSEGYYVSSTNPLGQTFKTTASTTFIDTIELYVDYNTWSSEALTLTLWDSPSKTNRLASSQLLATNNGYFPRFELHTSVSSNTTYYWELTHNGGGNNSIGWVPSSSTDVYADGTAYQNGSAITNKDFYFVVYNGTKYTPAAAFQAYGGQNVTLNSSTPRGQSFYNPSWSSFISSIDVNLDSASWAAGEVLTLKLWDSPAKTSQIASGSLSATNNGNFPKFTLNANVTPNTNYYWELTHNGGGDNNIAGLNASTGGDKYSAGSAYAAGVLQSYDFYFDAYSTDVALTHSSEFGQKDTTRSGIVVKGGVGSIAVGQTITTPSIVTRRLNYVELALDQTQWGAGEEATLKVYDGISKNQILGQATLTQTNNGNYPRFYVNAKLQPNTAYYLELTHNGGGDGTMQLYGSTSNAYSGGAAYANGTTQSYDLYFRNVFTQKYQDYLDAVINEVGESNLKYLSVDNYTFRAAAGSLSTDYFLNMEYMRDAAVSKKIPMQYYLQSVGIPGSLRRPTPDEIRYNAYTSLAYGMKSLQYYIWSFSPGHTDPIIKSDGTKSDLYTPVQTLNTELTALGPTLMGLTSFGVYHVGDMPIGTSSIPNNFFWIPAGTGNNIIISYFMDNEGRKYIMAVNKDLSTTKTLTFNVNPKADSVYEVSKSTGQEVSTNYNSSTGVISASFLPGEGKLYALNYSYDFAASAKAWEFSTSGDAEGWVAENNISGARVNFGSYNGTVTGTDPFIASSSPLNVNISNNKTVKIKLKNGTSSTIGQLFFITNADTTWNDAKHINFSIIPNDRNEREYVVDMSSVAGWTGTLKQLRFDPEDGAGSGSFSLDYIRVTNTPAKIWRFSVDNEGWIPNDQISNVTIDGRYNGTITGTDPYITCVNYLDLDIGNNKKIKITLKNNTSSTIGQIYFTTDADTAWNEDKHINFTLNANDPNYTTYTVDMSAVAGWTGRLKQLRIDPEQGAGSGSFSLDTIIIQN</sequence>
<evidence type="ECO:0000313" key="2">
    <source>
        <dbReference type="EMBL" id="MEQ4486529.1"/>
    </source>
</evidence>
<keyword evidence="3" id="KW-1185">Reference proteome</keyword>
<name>A0ABV1L2E2_9BACL</name>
<dbReference type="RefSeq" id="WP_232184553.1">
    <property type="nucleotide sequence ID" value="NZ_JAIOAP010000003.1"/>
</dbReference>
<dbReference type="EMBL" id="JASKHM010000022">
    <property type="protein sequence ID" value="MEQ4486529.1"/>
    <property type="molecule type" value="Genomic_DNA"/>
</dbReference>
<gene>
    <name evidence="2" type="ORF">QJS35_29565</name>
</gene>
<dbReference type="Proteomes" id="UP001493487">
    <property type="component" value="Unassembled WGS sequence"/>
</dbReference>
<evidence type="ECO:0000313" key="3">
    <source>
        <dbReference type="Proteomes" id="UP001493487"/>
    </source>
</evidence>
<protein>
    <submittedName>
        <fullName evidence="2">Uncharacterized protein</fullName>
    </submittedName>
</protein>
<accession>A0ABV1L2E2</accession>